<protein>
    <submittedName>
        <fullName evidence="1">Uncharacterized protein</fullName>
    </submittedName>
</protein>
<dbReference type="GO" id="GO:0005615">
    <property type="term" value="C:extracellular space"/>
    <property type="evidence" value="ECO:0007669"/>
    <property type="project" value="TreeGrafter"/>
</dbReference>
<dbReference type="PANTHER" id="PTHR11008">
    <property type="entry name" value="PROTEIN TAKEOUT-LIKE PROTEIN"/>
    <property type="match status" value="1"/>
</dbReference>
<dbReference type="Pfam" id="PF06585">
    <property type="entry name" value="JHBP"/>
    <property type="match status" value="1"/>
</dbReference>
<dbReference type="Gene3D" id="3.15.10.30">
    <property type="entry name" value="Haemolymph juvenile hormone binding protein"/>
    <property type="match status" value="1"/>
</dbReference>
<dbReference type="AlphaFoldDB" id="A0A2S2QKY3"/>
<evidence type="ECO:0000313" key="1">
    <source>
        <dbReference type="EMBL" id="MBY78406.1"/>
    </source>
</evidence>
<name>A0A2S2QKY3_9HEMI</name>
<organism evidence="1">
    <name type="scientific">Sipha flava</name>
    <name type="common">yellow sugarcane aphid</name>
    <dbReference type="NCBI Taxonomy" id="143950"/>
    <lineage>
        <taxon>Eukaryota</taxon>
        <taxon>Metazoa</taxon>
        <taxon>Ecdysozoa</taxon>
        <taxon>Arthropoda</taxon>
        <taxon>Hexapoda</taxon>
        <taxon>Insecta</taxon>
        <taxon>Pterygota</taxon>
        <taxon>Neoptera</taxon>
        <taxon>Paraneoptera</taxon>
        <taxon>Hemiptera</taxon>
        <taxon>Sternorrhyncha</taxon>
        <taxon>Aphidomorpha</taxon>
        <taxon>Aphidoidea</taxon>
        <taxon>Aphididae</taxon>
        <taxon>Sipha</taxon>
    </lineage>
</organism>
<dbReference type="InterPro" id="IPR010562">
    <property type="entry name" value="Haemolymph_juvenile_hormone-bd"/>
</dbReference>
<proteinExistence type="predicted"/>
<accession>A0A2S2QKY3</accession>
<reference evidence="1" key="1">
    <citation type="submission" date="2018-04" db="EMBL/GenBank/DDBJ databases">
        <title>Transcriptome assembly of Sipha flava.</title>
        <authorList>
            <person name="Scully E.D."/>
            <person name="Geib S.M."/>
            <person name="Palmer N.A."/>
            <person name="Koch K."/>
            <person name="Bradshaw J."/>
            <person name="Heng-Moss T."/>
            <person name="Sarath G."/>
        </authorList>
    </citation>
    <scope>NUCLEOTIDE SEQUENCE</scope>
</reference>
<dbReference type="PANTHER" id="PTHR11008:SF31">
    <property type="entry name" value="PROTEIN TAKEOUT-LIKE PROTEIN"/>
    <property type="match status" value="1"/>
</dbReference>
<dbReference type="InterPro" id="IPR038606">
    <property type="entry name" value="To_sf"/>
</dbReference>
<dbReference type="SMART" id="SM00700">
    <property type="entry name" value="JHBP"/>
    <property type="match status" value="1"/>
</dbReference>
<dbReference type="EMBL" id="GGMS01009203">
    <property type="protein sequence ID" value="MBY78406.1"/>
    <property type="molecule type" value="Transcribed_RNA"/>
</dbReference>
<sequence length="224" mass="25804">MCKNSSSNDSGWLLYGENNWAMQFRKDISELDIEEIEPIVIEKINLMLGSYPYGYRVTLKDFHVHGLSNLTVNQIKSNLDESPEFQMTFLVQKLSFTALSRVLIMFAATGGGEYWGEFEDIEAAVYMNATGVVRDSQKFLHLNHLELDFNFGTVRMGIKKTNKKNKILESALNLFINAYAIEFLKEIKPCLKTELTFIVKSFIENWFNKVPVDNSYLYCNFNGQ</sequence>
<gene>
    <name evidence="1" type="ORF">g.58713</name>
</gene>